<comment type="caution">
    <text evidence="1">The sequence shown here is derived from an EMBL/GenBank/DDBJ whole genome shotgun (WGS) entry which is preliminary data.</text>
</comment>
<gene>
    <name evidence="1" type="ORF">COLO4_02143</name>
</gene>
<sequence length="128" mass="14531">MVIERLQNICGILRMQAGFPDIKMGIRFFRLKTQHRSPSAVKNNQLARGNIQLPQAQARAGIFRHIDSGKGKRLFCHCHAHCKATCSRHDETGIKSTRSELTTLSRIRTSIRQTLSDSALNDYLAQRE</sequence>
<dbReference type="Proteomes" id="UP000187203">
    <property type="component" value="Unassembled WGS sequence"/>
</dbReference>
<name>A0A1R3L1K5_9ROSI</name>
<proteinExistence type="predicted"/>
<reference evidence="2" key="1">
    <citation type="submission" date="2013-09" db="EMBL/GenBank/DDBJ databases">
        <title>Corchorus olitorius genome sequencing.</title>
        <authorList>
            <person name="Alam M."/>
            <person name="Haque M.S."/>
            <person name="Islam M.S."/>
            <person name="Emdad E.M."/>
            <person name="Islam M.M."/>
            <person name="Ahmed B."/>
            <person name="Halim A."/>
            <person name="Hossen Q.M.M."/>
            <person name="Hossain M.Z."/>
            <person name="Ahmed R."/>
            <person name="Khan M.M."/>
            <person name="Islam R."/>
            <person name="Rashid M.M."/>
            <person name="Khan S.A."/>
            <person name="Rahman M.S."/>
            <person name="Alam M."/>
            <person name="Yahiya A.S."/>
            <person name="Khan M.S."/>
            <person name="Azam M.S."/>
            <person name="Haque T."/>
            <person name="Lashkar M.Z.H."/>
            <person name="Akhand A.I."/>
            <person name="Morshed G."/>
            <person name="Roy S."/>
            <person name="Uddin K.S."/>
            <person name="Rabeya T."/>
            <person name="Hossain A.S."/>
            <person name="Chowdhury A."/>
            <person name="Snigdha A.R."/>
            <person name="Mortoza M.S."/>
            <person name="Matin S.A."/>
            <person name="Hoque S.M.E."/>
            <person name="Islam M.K."/>
            <person name="Roy D.K."/>
            <person name="Haider R."/>
            <person name="Moosa M.M."/>
            <person name="Elias S.M."/>
            <person name="Hasan A.M."/>
            <person name="Jahan S."/>
            <person name="Shafiuddin M."/>
            <person name="Mahmood N."/>
            <person name="Shommy N.S."/>
        </authorList>
    </citation>
    <scope>NUCLEOTIDE SEQUENCE [LARGE SCALE GENOMIC DNA]</scope>
    <source>
        <strain evidence="2">cv. O-4</strain>
    </source>
</reference>
<protein>
    <submittedName>
        <fullName evidence="1">Uncharacterized protein</fullName>
    </submittedName>
</protein>
<evidence type="ECO:0000313" key="1">
    <source>
        <dbReference type="EMBL" id="OMP13177.1"/>
    </source>
</evidence>
<evidence type="ECO:0000313" key="2">
    <source>
        <dbReference type="Proteomes" id="UP000187203"/>
    </source>
</evidence>
<organism evidence="1 2">
    <name type="scientific">Corchorus olitorius</name>
    <dbReference type="NCBI Taxonomy" id="93759"/>
    <lineage>
        <taxon>Eukaryota</taxon>
        <taxon>Viridiplantae</taxon>
        <taxon>Streptophyta</taxon>
        <taxon>Embryophyta</taxon>
        <taxon>Tracheophyta</taxon>
        <taxon>Spermatophyta</taxon>
        <taxon>Magnoliopsida</taxon>
        <taxon>eudicotyledons</taxon>
        <taxon>Gunneridae</taxon>
        <taxon>Pentapetalae</taxon>
        <taxon>rosids</taxon>
        <taxon>malvids</taxon>
        <taxon>Malvales</taxon>
        <taxon>Malvaceae</taxon>
        <taxon>Grewioideae</taxon>
        <taxon>Apeibeae</taxon>
        <taxon>Corchorus</taxon>
    </lineage>
</organism>
<keyword evidence="2" id="KW-1185">Reference proteome</keyword>
<accession>A0A1R3L1K5</accession>
<dbReference type="AlphaFoldDB" id="A0A1R3L1K5"/>
<dbReference type="EMBL" id="AWUE01004954">
    <property type="protein sequence ID" value="OMP13177.1"/>
    <property type="molecule type" value="Genomic_DNA"/>
</dbReference>